<feature type="compositionally biased region" description="Polar residues" evidence="1">
    <location>
        <begin position="385"/>
        <end position="427"/>
    </location>
</feature>
<gene>
    <name evidence="2" type="ORF">QQ91_021195</name>
</gene>
<feature type="region of interest" description="Disordered" evidence="1">
    <location>
        <begin position="327"/>
        <end position="486"/>
    </location>
</feature>
<evidence type="ECO:0000313" key="2">
    <source>
        <dbReference type="EMBL" id="NEV69617.1"/>
    </source>
</evidence>
<dbReference type="SUPFAM" id="SSF56112">
    <property type="entry name" value="Protein kinase-like (PK-like)"/>
    <property type="match status" value="1"/>
</dbReference>
<name>A0A0C1UTI5_9CYAN</name>
<feature type="compositionally biased region" description="Polar residues" evidence="1">
    <location>
        <begin position="363"/>
        <end position="376"/>
    </location>
</feature>
<reference evidence="2" key="2">
    <citation type="journal article" date="2015" name="Genome Announc.">
        <title>Draft Genome Sequence of Filamentous Marine Cyanobacterium Lyngbya confervoides Strain BDU141951.</title>
        <authorList>
            <person name="Chandrababunaidu M.M."/>
            <person name="Sen D."/>
            <person name="Tripathy S."/>
        </authorList>
    </citation>
    <scope>NUCLEOTIDE SEQUENCE</scope>
    <source>
        <strain evidence="2">BDU141951</strain>
    </source>
</reference>
<evidence type="ECO:0008006" key="3">
    <source>
        <dbReference type="Google" id="ProtNLM"/>
    </source>
</evidence>
<reference evidence="2" key="1">
    <citation type="submission" date="2014-11" db="EMBL/GenBank/DDBJ databases">
        <authorList>
            <person name="Malar M.C."/>
            <person name="Sen D."/>
            <person name="Tripathy S."/>
        </authorList>
    </citation>
    <scope>NUCLEOTIDE SEQUENCE</scope>
    <source>
        <strain evidence="2">BDU141951</strain>
    </source>
</reference>
<dbReference type="Gene3D" id="1.10.510.10">
    <property type="entry name" value="Transferase(Phosphotransferase) domain 1"/>
    <property type="match status" value="1"/>
</dbReference>
<accession>A0A0C1UTI5</accession>
<dbReference type="InterPro" id="IPR011009">
    <property type="entry name" value="Kinase-like_dom_sf"/>
</dbReference>
<organism evidence="2">
    <name type="scientific">Lyngbya confervoides BDU141951</name>
    <dbReference type="NCBI Taxonomy" id="1574623"/>
    <lineage>
        <taxon>Bacteria</taxon>
        <taxon>Bacillati</taxon>
        <taxon>Cyanobacteriota</taxon>
        <taxon>Cyanophyceae</taxon>
        <taxon>Oscillatoriophycideae</taxon>
        <taxon>Oscillatoriales</taxon>
        <taxon>Microcoleaceae</taxon>
        <taxon>Lyngbya</taxon>
    </lineage>
</organism>
<proteinExistence type="predicted"/>
<reference evidence="2" key="3">
    <citation type="submission" date="2020-02" db="EMBL/GenBank/DDBJ databases">
        <authorList>
            <person name="Sarangi A.N."/>
            <person name="Ghosh S."/>
            <person name="Mukherjee M."/>
            <person name="Tripathy S."/>
        </authorList>
    </citation>
    <scope>NUCLEOTIDE SEQUENCE</scope>
    <source>
        <strain evidence="2">BDU141951</strain>
    </source>
</reference>
<comment type="caution">
    <text evidence="2">The sequence shown here is derived from an EMBL/GenBank/DDBJ whole genome shotgun (WGS) entry which is preliminary data.</text>
</comment>
<evidence type="ECO:0000256" key="1">
    <source>
        <dbReference type="SAM" id="MobiDB-lite"/>
    </source>
</evidence>
<dbReference type="AlphaFoldDB" id="A0A0C1UTI5"/>
<dbReference type="EMBL" id="JTHE02000003">
    <property type="protein sequence ID" value="NEV69617.1"/>
    <property type="molecule type" value="Genomic_DNA"/>
</dbReference>
<sequence length="486" mass="51579">MPLAPGTALQNGHYVIDALLEAAPNGDLYWGTHVIVGMPVFIQVFPIGELAQSDLATLIARLEGIAFSPQSPLPQSFQLFHGDDQTLCLAMSTAVGLPWSTVRKSRAPLSPRQALTTIRQLADHLSWLKTQDLTGLDLSPNRVWLSQETDTVTVTGLPHTYLQNAVTPDTAPDTSVPALAKLLFSFLTGQLLTWPVSEDGLTIKAQLQAHCPNVSPMIITAIEQALAPQPPDESTLTLPQWLQQLPDAGPIVRVSPPSQSLISSASPNPMTEVARPTPSNKQGSWLLPSLAATAMLAAISGGALGTYWRLNTQSMPGAIRLDPKQSFPAQADWSGDTPEAEFDTPYVPASNAPMRRDRWYESPTLNRTNSISNDPLNSEVGDLTDSLNSPSDFSGVDSPNSSDATPLNQPRDGSTGGSSFTNTQPTAPSEKPNAAPVGLEAVEVPDAIAVPEARPTAPSEPMETSPAPSSMTVPKADPTSEAATES</sequence>
<feature type="compositionally biased region" description="Low complexity" evidence="1">
    <location>
        <begin position="257"/>
        <end position="269"/>
    </location>
</feature>
<feature type="region of interest" description="Disordered" evidence="1">
    <location>
        <begin position="257"/>
        <end position="280"/>
    </location>
</feature>
<protein>
    <recommendedName>
        <fullName evidence="3">Serine/threonine protein kinase</fullName>
    </recommendedName>
</protein>